<feature type="coiled-coil region" evidence="1">
    <location>
        <begin position="5"/>
        <end position="39"/>
    </location>
</feature>
<protein>
    <recommendedName>
        <fullName evidence="2">TLDc domain-containing protein</fullName>
    </recommendedName>
</protein>
<evidence type="ECO:0000256" key="1">
    <source>
        <dbReference type="SAM" id="Coils"/>
    </source>
</evidence>
<organism evidence="3 4">
    <name type="scientific">Entamoeba nuttalli</name>
    <dbReference type="NCBI Taxonomy" id="412467"/>
    <lineage>
        <taxon>Eukaryota</taxon>
        <taxon>Amoebozoa</taxon>
        <taxon>Evosea</taxon>
        <taxon>Archamoebae</taxon>
        <taxon>Mastigamoebida</taxon>
        <taxon>Entamoebidae</taxon>
        <taxon>Entamoeba</taxon>
    </lineage>
</organism>
<feature type="domain" description="TLDc" evidence="2">
    <location>
        <begin position="184"/>
        <end position="287"/>
    </location>
</feature>
<evidence type="ECO:0000313" key="4">
    <source>
        <dbReference type="Proteomes" id="UP001628156"/>
    </source>
</evidence>
<keyword evidence="4" id="KW-1185">Reference proteome</keyword>
<keyword evidence="1" id="KW-0175">Coiled coil</keyword>
<evidence type="ECO:0000313" key="3">
    <source>
        <dbReference type="EMBL" id="GAB1226601.1"/>
    </source>
</evidence>
<dbReference type="Proteomes" id="UP001628156">
    <property type="component" value="Unassembled WGS sequence"/>
</dbReference>
<gene>
    <name evidence="3" type="ORF">ENUP19_0298G0056</name>
</gene>
<proteinExistence type="predicted"/>
<accession>A0ABQ0DUS8</accession>
<dbReference type="InterPro" id="IPR006571">
    <property type="entry name" value="TLDc_dom"/>
</dbReference>
<comment type="caution">
    <text evidence="3">The sequence shown here is derived from an EMBL/GenBank/DDBJ whole genome shotgun (WGS) entry which is preliminary data.</text>
</comment>
<feature type="coiled-coil region" evidence="1">
    <location>
        <begin position="135"/>
        <end position="162"/>
    </location>
</feature>
<evidence type="ECO:0000259" key="2">
    <source>
        <dbReference type="Pfam" id="PF07534"/>
    </source>
</evidence>
<reference evidence="3 4" key="1">
    <citation type="journal article" date="2019" name="PLoS Negl. Trop. Dis.">
        <title>Whole genome sequencing of Entamoeba nuttalli reveals mammalian host-related molecular signatures and a novel octapeptide-repeat surface protein.</title>
        <authorList>
            <person name="Tanaka M."/>
            <person name="Makiuchi T."/>
            <person name="Komiyama T."/>
            <person name="Shiina T."/>
            <person name="Osaki K."/>
            <person name="Tachibana H."/>
        </authorList>
    </citation>
    <scope>NUCLEOTIDE SEQUENCE [LARGE SCALE GENOMIC DNA]</scope>
    <source>
        <strain evidence="3 4">P19-061405</strain>
    </source>
</reference>
<dbReference type="EMBL" id="BAAFRS010000298">
    <property type="protein sequence ID" value="GAB1226601.1"/>
    <property type="molecule type" value="Genomic_DNA"/>
</dbReference>
<sequence>MKINKDERNRLFNELQETCKNANSQIEEVMKSAREYNESWLNNIAEEISDVEGESPEDRINRIEGIYDRKEKIVRGNEKIGNKLKEGMMMIYNLNIVYQRINKIIYEDKEILSEYVDTIITKIMETQEIRINKLIEGNKRCINRYKKELEDIREDWESKRVEKKYPPKHQIQQLEEWTNRKFGNILFDSDIDDWKVDTSVFNQRIMNKEHIIIIIEDEDGNKFGGYINSKIDKVNEWINDSNAFVFSLESNGRLEGMMKFDIMKQQYAFYLFNQSSVGLFEFGNGGDILAYKENNKTTSSSKQYSFEYEGIEDTLCGKQHPDRFTPKRIIAIELK</sequence>
<dbReference type="Pfam" id="PF07534">
    <property type="entry name" value="TLD"/>
    <property type="match status" value="1"/>
</dbReference>
<name>A0ABQ0DUS8_9EUKA</name>